<gene>
    <name evidence="5" type="ORF">BG006_007012</name>
</gene>
<dbReference type="PANTHER" id="PTHR12283:SF6">
    <property type="entry name" value="GLUTAMINYL-PEPTIDE CYCLOTRANSFERASE-RELATED"/>
    <property type="match status" value="1"/>
</dbReference>
<feature type="chain" id="PRO_5040546470" description="Peptide hydrolase" evidence="3">
    <location>
        <begin position="24"/>
        <end position="453"/>
    </location>
</feature>
<keyword evidence="3" id="KW-0862">Zinc</keyword>
<name>A0A9P5SHV0_9FUNG</name>
<evidence type="ECO:0000259" key="4">
    <source>
        <dbReference type="Pfam" id="PF04389"/>
    </source>
</evidence>
<dbReference type="SUPFAM" id="SSF53187">
    <property type="entry name" value="Zn-dependent exopeptidases"/>
    <property type="match status" value="1"/>
</dbReference>
<keyword evidence="3" id="KW-0645">Protease</keyword>
<evidence type="ECO:0000313" key="6">
    <source>
        <dbReference type="Proteomes" id="UP000696485"/>
    </source>
</evidence>
<keyword evidence="3" id="KW-0479">Metal-binding</keyword>
<keyword evidence="3" id="KW-0732">Signal</keyword>
<dbReference type="Pfam" id="PF04389">
    <property type="entry name" value="Peptidase_M28"/>
    <property type="match status" value="1"/>
</dbReference>
<reference evidence="5" key="1">
    <citation type="journal article" date="2020" name="Fungal Divers.">
        <title>Resolving the Mortierellaceae phylogeny through synthesis of multi-gene phylogenetics and phylogenomics.</title>
        <authorList>
            <person name="Vandepol N."/>
            <person name="Liber J."/>
            <person name="Desiro A."/>
            <person name="Na H."/>
            <person name="Kennedy M."/>
            <person name="Barry K."/>
            <person name="Grigoriev I.V."/>
            <person name="Miller A.N."/>
            <person name="O'Donnell K."/>
            <person name="Stajich J.E."/>
            <person name="Bonito G."/>
        </authorList>
    </citation>
    <scope>NUCLEOTIDE SEQUENCE</scope>
    <source>
        <strain evidence="5">NVP1</strain>
    </source>
</reference>
<dbReference type="CDD" id="cd03880">
    <property type="entry name" value="M28_QC_like"/>
    <property type="match status" value="1"/>
</dbReference>
<dbReference type="GO" id="GO:0006508">
    <property type="term" value="P:proteolysis"/>
    <property type="evidence" value="ECO:0007669"/>
    <property type="project" value="UniProtKB-KW"/>
</dbReference>
<dbReference type="EMBL" id="JAAAUY010000430">
    <property type="protein sequence ID" value="KAF9329993.1"/>
    <property type="molecule type" value="Genomic_DNA"/>
</dbReference>
<evidence type="ECO:0000313" key="5">
    <source>
        <dbReference type="EMBL" id="KAF9329993.1"/>
    </source>
</evidence>
<keyword evidence="3" id="KW-0378">Hydrolase</keyword>
<sequence>MPSTMLTAMLTLFAASSLSLASASISARAMQSSSVADLELISALEPSDPSRFDPANGPLLAPFMIPRVSGTANNTIIQNFILDYFSKLNQTSLAGDSHKAPIPEKHDKPISAKLNRKRAAIKAHHDRYEKRAPEMPGTGWHVELDTFEDQTPFGPKTFTNIIMTKNPNAENRLVFAAHFDSKYFPPTDKPKAQWNGGLDTLPFIAATDSAVPCAILLDLASSLDTLLDGPHRTDQDTTLQLVFFDGEEAFLDWTDKDSTYGSRHLAQKWQQRQVHRTRTATGRNGGSTANYLEGIELFVLLDLLGAEKPQVPSYFSATQWAHRHTVSIEQRLWEAGLHGVQALAKTRQGEDKAHDDDADDMDALEGENHVVEGFMTGNHPWGGVEDDHIPFLNRGVPIFHVIPVPFPHVWHTLKDDATAISKEVVTGWANIFRTFTVEYLSLLQPRQHKRDEL</sequence>
<feature type="signal peptide" evidence="3">
    <location>
        <begin position="1"/>
        <end position="23"/>
    </location>
</feature>
<dbReference type="Gene3D" id="3.40.630.10">
    <property type="entry name" value="Zn peptidases"/>
    <property type="match status" value="1"/>
</dbReference>
<keyword evidence="6" id="KW-1185">Reference proteome</keyword>
<dbReference type="GO" id="GO:0008233">
    <property type="term" value="F:peptidase activity"/>
    <property type="evidence" value="ECO:0007669"/>
    <property type="project" value="UniProtKB-KW"/>
</dbReference>
<keyword evidence="1" id="KW-0808">Transferase</keyword>
<feature type="domain" description="Peptidase M28" evidence="4">
    <location>
        <begin position="160"/>
        <end position="434"/>
    </location>
</feature>
<evidence type="ECO:0000256" key="1">
    <source>
        <dbReference type="ARBA" id="ARBA00022679"/>
    </source>
</evidence>
<dbReference type="GO" id="GO:0008270">
    <property type="term" value="F:zinc ion binding"/>
    <property type="evidence" value="ECO:0007669"/>
    <property type="project" value="TreeGrafter"/>
</dbReference>
<dbReference type="PANTHER" id="PTHR12283">
    <property type="entry name" value="GLUTAMINYL-PEPTIDE CYCLOTRANSFERASE"/>
    <property type="match status" value="1"/>
</dbReference>
<protein>
    <recommendedName>
        <fullName evidence="3">Peptide hydrolase</fullName>
        <ecNumber evidence="3">3.4.-.-</ecNumber>
    </recommendedName>
</protein>
<dbReference type="GO" id="GO:0016603">
    <property type="term" value="F:glutaminyl-peptide cyclotransferase activity"/>
    <property type="evidence" value="ECO:0007669"/>
    <property type="project" value="InterPro"/>
</dbReference>
<dbReference type="EC" id="3.4.-.-" evidence="3"/>
<evidence type="ECO:0000256" key="3">
    <source>
        <dbReference type="RuleBase" id="RU361240"/>
    </source>
</evidence>
<dbReference type="InterPro" id="IPR040234">
    <property type="entry name" value="QC/QCL"/>
</dbReference>
<dbReference type="InterPro" id="IPR007484">
    <property type="entry name" value="Peptidase_M28"/>
</dbReference>
<comment type="similarity">
    <text evidence="3">Belongs to the peptidase M28 family.</text>
</comment>
<dbReference type="Proteomes" id="UP000696485">
    <property type="component" value="Unassembled WGS sequence"/>
</dbReference>
<dbReference type="InterPro" id="IPR037457">
    <property type="entry name" value="M28_QC"/>
</dbReference>
<proteinExistence type="inferred from homology"/>
<dbReference type="AlphaFoldDB" id="A0A9P5SHV0"/>
<comment type="caution">
    <text evidence="5">The sequence shown here is derived from an EMBL/GenBank/DDBJ whole genome shotgun (WGS) entry which is preliminary data.</text>
</comment>
<organism evidence="5 6">
    <name type="scientific">Podila minutissima</name>
    <dbReference type="NCBI Taxonomy" id="64525"/>
    <lineage>
        <taxon>Eukaryota</taxon>
        <taxon>Fungi</taxon>
        <taxon>Fungi incertae sedis</taxon>
        <taxon>Mucoromycota</taxon>
        <taxon>Mortierellomycotina</taxon>
        <taxon>Mortierellomycetes</taxon>
        <taxon>Mortierellales</taxon>
        <taxon>Mortierellaceae</taxon>
        <taxon>Podila</taxon>
    </lineage>
</organism>
<keyword evidence="2" id="KW-0012">Acyltransferase</keyword>
<accession>A0A9P5SHV0</accession>
<evidence type="ECO:0000256" key="2">
    <source>
        <dbReference type="ARBA" id="ARBA00023315"/>
    </source>
</evidence>